<reference evidence="2" key="1">
    <citation type="submission" date="2022-01" db="EMBL/GenBank/DDBJ databases">
        <authorList>
            <person name="Karlyshev A.V."/>
            <person name="Jaspars M."/>
        </authorList>
    </citation>
    <scope>NUCLEOTIDE SEQUENCE</scope>
    <source>
        <strain evidence="2">AGSA3-2</strain>
    </source>
</reference>
<feature type="chain" id="PRO_5040433701" evidence="1">
    <location>
        <begin position="22"/>
        <end position="179"/>
    </location>
</feature>
<gene>
    <name evidence="2" type="ORF">LZG35_11010</name>
</gene>
<sequence length="179" mass="19320">MLIRPLITLLTLIMTATAVHAQVKSPLTVVADDGGQPARPYYVAIGAAQVDEEDGFIAATPDTVLNRAATEADMLPLVSERLSVGPVTPRTLSLPPGTTPFFLIGTDPDSVRWLKQRRERLVELRAVGMVVNVATAEDLAALREQAPDLELRPIPGDDLAARLGLTHYPVLVTPTRLEQ</sequence>
<organism evidence="2 3">
    <name type="scientific">Alloalcanivorax xenomutans</name>
    <dbReference type="NCBI Taxonomy" id="1094342"/>
    <lineage>
        <taxon>Bacteria</taxon>
        <taxon>Pseudomonadati</taxon>
        <taxon>Pseudomonadota</taxon>
        <taxon>Gammaproteobacteria</taxon>
        <taxon>Oceanospirillales</taxon>
        <taxon>Alcanivoracaceae</taxon>
        <taxon>Alloalcanivorax</taxon>
    </lineage>
</organism>
<evidence type="ECO:0000256" key="1">
    <source>
        <dbReference type="SAM" id="SignalP"/>
    </source>
</evidence>
<feature type="signal peptide" evidence="1">
    <location>
        <begin position="1"/>
        <end position="21"/>
    </location>
</feature>
<dbReference type="InterPro" id="IPR021300">
    <property type="entry name" value="Integr_conj_element_PFL4695"/>
</dbReference>
<dbReference type="RefSeq" id="WP_233925848.1">
    <property type="nucleotide sequence ID" value="NZ_JAJVKT010000012.1"/>
</dbReference>
<keyword evidence="3" id="KW-1185">Reference proteome</keyword>
<protein>
    <submittedName>
        <fullName evidence="2">Integrating conjugative element protein</fullName>
    </submittedName>
</protein>
<accession>A0A9Q3W5Q4</accession>
<dbReference type="EMBL" id="JAJVKT010000012">
    <property type="protein sequence ID" value="MCE7509166.1"/>
    <property type="molecule type" value="Genomic_DNA"/>
</dbReference>
<proteinExistence type="predicted"/>
<comment type="caution">
    <text evidence="2">The sequence shown here is derived from an EMBL/GenBank/DDBJ whole genome shotgun (WGS) entry which is preliminary data.</text>
</comment>
<evidence type="ECO:0000313" key="3">
    <source>
        <dbReference type="Proteomes" id="UP001107961"/>
    </source>
</evidence>
<keyword evidence="1" id="KW-0732">Signal</keyword>
<dbReference type="Pfam" id="PF11072">
    <property type="entry name" value="DUF2859"/>
    <property type="match status" value="1"/>
</dbReference>
<dbReference type="AlphaFoldDB" id="A0A9Q3W5Q4"/>
<dbReference type="NCBIfam" id="TIGR03765">
    <property type="entry name" value="ICE_PFL_4695"/>
    <property type="match status" value="1"/>
</dbReference>
<evidence type="ECO:0000313" key="2">
    <source>
        <dbReference type="EMBL" id="MCE7509166.1"/>
    </source>
</evidence>
<name>A0A9Q3W5Q4_9GAMM</name>
<dbReference type="Proteomes" id="UP001107961">
    <property type="component" value="Unassembled WGS sequence"/>
</dbReference>